<feature type="compositionally biased region" description="Basic and acidic residues" evidence="1">
    <location>
        <begin position="24"/>
        <end position="38"/>
    </location>
</feature>
<dbReference type="GeneID" id="115886370"/>
<name>A0A6J2YD57_SITOR</name>
<dbReference type="AlphaFoldDB" id="A0A6J2YD57"/>
<reference evidence="3" key="1">
    <citation type="submission" date="2025-08" db="UniProtKB">
        <authorList>
            <consortium name="RefSeq"/>
        </authorList>
    </citation>
    <scope>IDENTIFICATION</scope>
    <source>
        <tissue evidence="3">Gonads</tissue>
    </source>
</reference>
<evidence type="ECO:0000313" key="2">
    <source>
        <dbReference type="Proteomes" id="UP000504635"/>
    </source>
</evidence>
<dbReference type="KEGG" id="soy:115886370"/>
<dbReference type="RefSeq" id="XP_030761332.1">
    <property type="nucleotide sequence ID" value="XM_030905472.1"/>
</dbReference>
<evidence type="ECO:0000313" key="3">
    <source>
        <dbReference type="RefSeq" id="XP_030761332.1"/>
    </source>
</evidence>
<dbReference type="Proteomes" id="UP000504635">
    <property type="component" value="Unplaced"/>
</dbReference>
<organism evidence="2 3">
    <name type="scientific">Sitophilus oryzae</name>
    <name type="common">Rice weevil</name>
    <name type="synonym">Curculio oryzae</name>
    <dbReference type="NCBI Taxonomy" id="7048"/>
    <lineage>
        <taxon>Eukaryota</taxon>
        <taxon>Metazoa</taxon>
        <taxon>Ecdysozoa</taxon>
        <taxon>Arthropoda</taxon>
        <taxon>Hexapoda</taxon>
        <taxon>Insecta</taxon>
        <taxon>Pterygota</taxon>
        <taxon>Neoptera</taxon>
        <taxon>Endopterygota</taxon>
        <taxon>Coleoptera</taxon>
        <taxon>Polyphaga</taxon>
        <taxon>Cucujiformia</taxon>
        <taxon>Curculionidae</taxon>
        <taxon>Dryophthorinae</taxon>
        <taxon>Sitophilus</taxon>
    </lineage>
</organism>
<gene>
    <name evidence="3" type="primary">LOC115886370</name>
</gene>
<dbReference type="InParanoid" id="A0A6J2YD57"/>
<feature type="compositionally biased region" description="Low complexity" evidence="1">
    <location>
        <begin position="40"/>
        <end position="50"/>
    </location>
</feature>
<accession>A0A6J2YD57</accession>
<protein>
    <submittedName>
        <fullName evidence="3">Uncharacterized protein LOC115886370</fullName>
    </submittedName>
</protein>
<proteinExistence type="predicted"/>
<feature type="region of interest" description="Disordered" evidence="1">
    <location>
        <begin position="22"/>
        <end position="54"/>
    </location>
</feature>
<evidence type="ECO:0000256" key="1">
    <source>
        <dbReference type="SAM" id="MobiDB-lite"/>
    </source>
</evidence>
<sequence>MIPYLKKNVSEIKQDPLVVPPEIKTLEEPKEEPEKPEAVPEPTVPENPATSPIDTENFVYNVNEAPSAEVRRMMNAIVQVKKSRVIDEIIRVRGLYKTDEVT</sequence>
<keyword evidence="2" id="KW-1185">Reference proteome</keyword>